<name>X1UEY5_9ZZZZ</name>
<accession>X1UEY5</accession>
<comment type="caution">
    <text evidence="1">The sequence shown here is derived from an EMBL/GenBank/DDBJ whole genome shotgun (WGS) entry which is preliminary data.</text>
</comment>
<reference evidence="1" key="1">
    <citation type="journal article" date="2014" name="Front. Microbiol.">
        <title>High frequency of phylogenetically diverse reductive dehalogenase-homologous genes in deep subseafloor sedimentary metagenomes.</title>
        <authorList>
            <person name="Kawai M."/>
            <person name="Futagami T."/>
            <person name="Toyoda A."/>
            <person name="Takaki Y."/>
            <person name="Nishi S."/>
            <person name="Hori S."/>
            <person name="Arai W."/>
            <person name="Tsubouchi T."/>
            <person name="Morono Y."/>
            <person name="Uchiyama I."/>
            <person name="Ito T."/>
            <person name="Fujiyama A."/>
            <person name="Inagaki F."/>
            <person name="Takami H."/>
        </authorList>
    </citation>
    <scope>NUCLEOTIDE SEQUENCE</scope>
    <source>
        <strain evidence="1">Expedition CK06-06</strain>
    </source>
</reference>
<gene>
    <name evidence="1" type="ORF">S12H4_32121</name>
</gene>
<sequence>MPNKADWKTWNEERKRYLELESQGFEMDIATLEKHISKLQEVAPKDKAGWMNGNALEAIERLKADLTKAKVWAGLV</sequence>
<dbReference type="AlphaFoldDB" id="X1UEY5"/>
<proteinExistence type="predicted"/>
<dbReference type="EMBL" id="BARW01018809">
    <property type="protein sequence ID" value="GAJ02122.1"/>
    <property type="molecule type" value="Genomic_DNA"/>
</dbReference>
<protein>
    <submittedName>
        <fullName evidence="1">Uncharacterized protein</fullName>
    </submittedName>
</protein>
<organism evidence="1">
    <name type="scientific">marine sediment metagenome</name>
    <dbReference type="NCBI Taxonomy" id="412755"/>
    <lineage>
        <taxon>unclassified sequences</taxon>
        <taxon>metagenomes</taxon>
        <taxon>ecological metagenomes</taxon>
    </lineage>
</organism>
<evidence type="ECO:0000313" key="1">
    <source>
        <dbReference type="EMBL" id="GAJ02122.1"/>
    </source>
</evidence>